<dbReference type="AlphaFoldDB" id="A0A9J6H352"/>
<dbReference type="GO" id="GO:0006196">
    <property type="term" value="P:AMP catabolic process"/>
    <property type="evidence" value="ECO:0007669"/>
    <property type="project" value="TreeGrafter"/>
</dbReference>
<gene>
    <name evidence="9" type="ORF">HPB48_008987</name>
</gene>
<name>A0A9J6H352_HAELO</name>
<dbReference type="GO" id="GO:0005576">
    <property type="term" value="C:extracellular region"/>
    <property type="evidence" value="ECO:0007669"/>
    <property type="project" value="UniProtKB-SubCell"/>
</dbReference>
<evidence type="ECO:0000256" key="2">
    <source>
        <dbReference type="ARBA" id="ARBA00004613"/>
    </source>
</evidence>
<dbReference type="SUPFAM" id="SSF56300">
    <property type="entry name" value="Metallo-dependent phosphatases"/>
    <property type="match status" value="1"/>
</dbReference>
<dbReference type="OMA" id="MEHSINT"/>
<evidence type="ECO:0000313" key="10">
    <source>
        <dbReference type="Proteomes" id="UP000821853"/>
    </source>
</evidence>
<dbReference type="Pfam" id="PF02872">
    <property type="entry name" value="5_nucleotid_C"/>
    <property type="match status" value="1"/>
</dbReference>
<comment type="subcellular location">
    <subcellularLocation>
        <location evidence="2">Secreted</location>
    </subcellularLocation>
</comment>
<dbReference type="InterPro" id="IPR006179">
    <property type="entry name" value="5_nucleotidase/apyrase"/>
</dbReference>
<comment type="caution">
    <text evidence="9">The sequence shown here is derived from an EMBL/GenBank/DDBJ whole genome shotgun (WGS) entry which is preliminary data.</text>
</comment>
<evidence type="ECO:0000313" key="9">
    <source>
        <dbReference type="EMBL" id="KAH9381433.1"/>
    </source>
</evidence>
<protein>
    <recommendedName>
        <fullName evidence="4">5'-nucleotidase</fullName>
        <ecNumber evidence="4">3.1.3.5</ecNumber>
    </recommendedName>
</protein>
<dbReference type="Gene3D" id="3.60.21.10">
    <property type="match status" value="2"/>
</dbReference>
<accession>A0A9J6H352</accession>
<comment type="similarity">
    <text evidence="3">Belongs to the 5'-nucleotidase family.</text>
</comment>
<feature type="domain" description="5'-Nucleotidase C-terminal" evidence="8">
    <location>
        <begin position="341"/>
        <end position="513"/>
    </location>
</feature>
<dbReference type="FunFam" id="3.90.780.10:FF:000004">
    <property type="entry name" value="UDP-sugar hydrolase, putative"/>
    <property type="match status" value="1"/>
</dbReference>
<dbReference type="PANTHER" id="PTHR11575">
    <property type="entry name" value="5'-NUCLEOTIDASE-RELATED"/>
    <property type="match status" value="1"/>
</dbReference>
<dbReference type="Proteomes" id="UP000821853">
    <property type="component" value="Chromosome 9"/>
</dbReference>
<dbReference type="OrthoDB" id="6511245at2759"/>
<keyword evidence="5" id="KW-0964">Secreted</keyword>
<dbReference type="InterPro" id="IPR036907">
    <property type="entry name" value="5'-Nucleotdase_C_sf"/>
</dbReference>
<dbReference type="EC" id="3.1.3.5" evidence="4"/>
<evidence type="ECO:0000256" key="4">
    <source>
        <dbReference type="ARBA" id="ARBA00012643"/>
    </source>
</evidence>
<evidence type="ECO:0000256" key="5">
    <source>
        <dbReference type="ARBA" id="ARBA00022525"/>
    </source>
</evidence>
<organism evidence="9 10">
    <name type="scientific">Haemaphysalis longicornis</name>
    <name type="common">Bush tick</name>
    <dbReference type="NCBI Taxonomy" id="44386"/>
    <lineage>
        <taxon>Eukaryota</taxon>
        <taxon>Metazoa</taxon>
        <taxon>Ecdysozoa</taxon>
        <taxon>Arthropoda</taxon>
        <taxon>Chelicerata</taxon>
        <taxon>Arachnida</taxon>
        <taxon>Acari</taxon>
        <taxon>Parasitiformes</taxon>
        <taxon>Ixodida</taxon>
        <taxon>Ixodoidea</taxon>
        <taxon>Ixodidae</taxon>
        <taxon>Haemaphysalinae</taxon>
        <taxon>Haemaphysalis</taxon>
    </lineage>
</organism>
<dbReference type="Gene3D" id="3.90.780.10">
    <property type="entry name" value="5'-Nucleotidase, C-terminal domain"/>
    <property type="match status" value="1"/>
</dbReference>
<dbReference type="InterPro" id="IPR029052">
    <property type="entry name" value="Metallo-depent_PP-like"/>
</dbReference>
<dbReference type="PANTHER" id="PTHR11575:SF24">
    <property type="entry name" value="5'-NUCLEOTIDASE"/>
    <property type="match status" value="1"/>
</dbReference>
<evidence type="ECO:0000259" key="8">
    <source>
        <dbReference type="Pfam" id="PF02872"/>
    </source>
</evidence>
<dbReference type="GO" id="GO:0005886">
    <property type="term" value="C:plasma membrane"/>
    <property type="evidence" value="ECO:0007669"/>
    <property type="project" value="TreeGrafter"/>
</dbReference>
<dbReference type="InterPro" id="IPR008334">
    <property type="entry name" value="5'-Nucleotdase_C"/>
</dbReference>
<feature type="transmembrane region" description="Helical" evidence="7">
    <location>
        <begin position="12"/>
        <end position="31"/>
    </location>
</feature>
<keyword evidence="7" id="KW-0472">Membrane</keyword>
<evidence type="ECO:0000256" key="3">
    <source>
        <dbReference type="ARBA" id="ARBA00006654"/>
    </source>
</evidence>
<evidence type="ECO:0000256" key="7">
    <source>
        <dbReference type="SAM" id="Phobius"/>
    </source>
</evidence>
<proteinExistence type="inferred from homology"/>
<keyword evidence="7" id="KW-1133">Transmembrane helix</keyword>
<keyword evidence="10" id="KW-1185">Reference proteome</keyword>
<keyword evidence="6" id="KW-0732">Signal</keyword>
<dbReference type="GO" id="GO:0008253">
    <property type="term" value="F:5'-nucleotidase activity"/>
    <property type="evidence" value="ECO:0007669"/>
    <property type="project" value="UniProtKB-EC"/>
</dbReference>
<evidence type="ECO:0000256" key="6">
    <source>
        <dbReference type="ARBA" id="ARBA00022729"/>
    </source>
</evidence>
<dbReference type="SUPFAM" id="SSF55816">
    <property type="entry name" value="5'-nucleotidase (syn. UDP-sugar hydrolase), C-terminal domain"/>
    <property type="match status" value="1"/>
</dbReference>
<reference evidence="9 10" key="1">
    <citation type="journal article" date="2020" name="Cell">
        <title>Large-Scale Comparative Analyses of Tick Genomes Elucidate Their Genetic Diversity and Vector Capacities.</title>
        <authorList>
            <consortium name="Tick Genome and Microbiome Consortium (TIGMIC)"/>
            <person name="Jia N."/>
            <person name="Wang J."/>
            <person name="Shi W."/>
            <person name="Du L."/>
            <person name="Sun Y."/>
            <person name="Zhan W."/>
            <person name="Jiang J.F."/>
            <person name="Wang Q."/>
            <person name="Zhang B."/>
            <person name="Ji P."/>
            <person name="Bell-Sakyi L."/>
            <person name="Cui X.M."/>
            <person name="Yuan T.T."/>
            <person name="Jiang B.G."/>
            <person name="Yang W.F."/>
            <person name="Lam T.T."/>
            <person name="Chang Q.C."/>
            <person name="Ding S.J."/>
            <person name="Wang X.J."/>
            <person name="Zhu J.G."/>
            <person name="Ruan X.D."/>
            <person name="Zhao L."/>
            <person name="Wei J.T."/>
            <person name="Ye R.Z."/>
            <person name="Que T.C."/>
            <person name="Du C.H."/>
            <person name="Zhou Y.H."/>
            <person name="Cheng J.X."/>
            <person name="Dai P.F."/>
            <person name="Guo W.B."/>
            <person name="Han X.H."/>
            <person name="Huang E.J."/>
            <person name="Li L.F."/>
            <person name="Wei W."/>
            <person name="Gao Y.C."/>
            <person name="Liu J.Z."/>
            <person name="Shao H.Z."/>
            <person name="Wang X."/>
            <person name="Wang C.C."/>
            <person name="Yang T.C."/>
            <person name="Huo Q.B."/>
            <person name="Li W."/>
            <person name="Chen H.Y."/>
            <person name="Chen S.E."/>
            <person name="Zhou L.G."/>
            <person name="Ni X.B."/>
            <person name="Tian J.H."/>
            <person name="Sheng Y."/>
            <person name="Liu T."/>
            <person name="Pan Y.S."/>
            <person name="Xia L.Y."/>
            <person name="Li J."/>
            <person name="Zhao F."/>
            <person name="Cao W.C."/>
        </authorList>
    </citation>
    <scope>NUCLEOTIDE SEQUENCE [LARGE SCALE GENOMIC DNA]</scope>
    <source>
        <strain evidence="9">HaeL-2018</strain>
    </source>
</reference>
<dbReference type="VEuPathDB" id="VectorBase:HLOH_049760"/>
<dbReference type="EMBL" id="JABSTR010000011">
    <property type="protein sequence ID" value="KAH9381433.1"/>
    <property type="molecule type" value="Genomic_DNA"/>
</dbReference>
<keyword evidence="7" id="KW-0812">Transmembrane</keyword>
<evidence type="ECO:0000256" key="1">
    <source>
        <dbReference type="ARBA" id="ARBA00000815"/>
    </source>
</evidence>
<sequence length="589" mass="65303">MSTLNAIRCGYYAAQPVACLLSFALPALLLLPRATMASLSPRVRKQGGSDDLPRKTEAPIEDSNKRVLNFVHSGLLFSHFLQVDRDGQDCTTARSAESECFGGAAKIKSQLLAQQPAMTLFSGDVYQGHIWFRIRKEQVVVQMMNQLSFDAMCSFCASFCASTCSGLFSVLSMLCRRVPLFQKPVKLRAATITFTNPRDCLQEEARRLRSKGVSVVIALGGGNPDLDRHLAENVTEVDAFVVSYKDRFAYPSTQENLLRKAPDLDYPIKVDRANGTGYIFVATNHYQFLGRFTITVRWRDRKVLSASGRPELLDKYSAEDADTTALMNAIRDAIEPEAETVIGTTKVLIENHVSKCSAEECNGGNMFADAVFDHFSDPPVSGVWSQINAVVVNAGSFVKSFDERVNGGEVRLVDLFDMYPYDNPYVLVTMQGDTLRAMMEHSINTDVGHADKFLQISGMRVQYDRNADVGSRVKQLSILCTACRTPSYQRVIKIQWYTVAMPRFIAGGGGGYDFSRVPRGYKIDSNITDGHILQKYLKKHSPLMPMLDGRITFTSGAPESPAALWDLGRAACVRLLLLFGGVYCSMLKH</sequence>
<comment type="catalytic activity">
    <reaction evidence="1">
        <text>a ribonucleoside 5'-phosphate + H2O = a ribonucleoside + phosphate</text>
        <dbReference type="Rhea" id="RHEA:12484"/>
        <dbReference type="ChEBI" id="CHEBI:15377"/>
        <dbReference type="ChEBI" id="CHEBI:18254"/>
        <dbReference type="ChEBI" id="CHEBI:43474"/>
        <dbReference type="ChEBI" id="CHEBI:58043"/>
        <dbReference type="EC" id="3.1.3.5"/>
    </reaction>
</comment>